<dbReference type="OrthoDB" id="2477105at2"/>
<dbReference type="EMBL" id="PXZM01000026">
    <property type="protein sequence ID" value="PSJ93836.1"/>
    <property type="molecule type" value="Genomic_DNA"/>
</dbReference>
<sequence length="119" mass="13289">MPIGTRHILRDGGLLPVPQYFNGMKDEFQEIQGRNGAMFVQLRGLAAKEPFSGATDTVQVFDEPMFGFVIKNDGTSDLGFTINGHTFTVKEGEVFEEFFEPFTQVTIKTTSPFRAYVKG</sequence>
<keyword evidence="2" id="KW-1185">Reference proteome</keyword>
<dbReference type="AlphaFoldDB" id="A0A2P7V3L3"/>
<comment type="caution">
    <text evidence="1">The sequence shown here is derived from an EMBL/GenBank/DDBJ whole genome shotgun (WGS) entry which is preliminary data.</text>
</comment>
<evidence type="ECO:0000313" key="1">
    <source>
        <dbReference type="EMBL" id="PSJ93836.1"/>
    </source>
</evidence>
<accession>A0A2P7V3L3</accession>
<name>A0A2P7V3L3_9BACL</name>
<evidence type="ECO:0000313" key="2">
    <source>
        <dbReference type="Proteomes" id="UP000240419"/>
    </source>
</evidence>
<dbReference type="RefSeq" id="WP_106839893.1">
    <property type="nucleotide sequence ID" value="NZ_JBCNIW010000053.1"/>
</dbReference>
<reference evidence="1 2" key="1">
    <citation type="submission" date="2018-03" db="EMBL/GenBank/DDBJ databases">
        <title>Brevisbacillus phylogenomics.</title>
        <authorList>
            <person name="Dunlap C."/>
        </authorList>
    </citation>
    <scope>NUCLEOTIDE SEQUENCE [LARGE SCALE GENOMIC DNA]</scope>
    <source>
        <strain evidence="1 2">NRRL NRS-1210</strain>
    </source>
</reference>
<gene>
    <name evidence="1" type="ORF">C7R93_16775</name>
</gene>
<protein>
    <submittedName>
        <fullName evidence="1">Uncharacterized protein</fullName>
    </submittedName>
</protein>
<proteinExistence type="predicted"/>
<organism evidence="1 2">
    <name type="scientific">Brevibacillus fortis</name>
    <dbReference type="NCBI Taxonomy" id="2126352"/>
    <lineage>
        <taxon>Bacteria</taxon>
        <taxon>Bacillati</taxon>
        <taxon>Bacillota</taxon>
        <taxon>Bacilli</taxon>
        <taxon>Bacillales</taxon>
        <taxon>Paenibacillaceae</taxon>
        <taxon>Brevibacillus</taxon>
    </lineage>
</organism>
<dbReference type="Proteomes" id="UP000240419">
    <property type="component" value="Unassembled WGS sequence"/>
</dbReference>